<dbReference type="GO" id="GO:0005739">
    <property type="term" value="C:mitochondrion"/>
    <property type="evidence" value="ECO:0007669"/>
    <property type="project" value="UniProtKB-SubCell"/>
</dbReference>
<feature type="compositionally biased region" description="Basic and acidic residues" evidence="7">
    <location>
        <begin position="95"/>
        <end position="106"/>
    </location>
</feature>
<dbReference type="HOGENOM" id="CLU_150777_0_1_1"/>
<sequence>MATVAGGRLNMLKQLRCAIFQTAWNPASIRTGAKYLRKRLRGPSMIQYYPTQISFREVNKKFPELGIVDEDEVMRIKDLASMRARGKGAPKKAKTKADSRRLARKR</sequence>
<dbReference type="PANTHER" id="PTHR13362">
    <property type="entry name" value="MITOCHONDRIAL RIBOSOMAL PROTEIN S33"/>
    <property type="match status" value="1"/>
</dbReference>
<evidence type="ECO:0000256" key="3">
    <source>
        <dbReference type="ARBA" id="ARBA00022980"/>
    </source>
</evidence>
<organism evidence="8 9">
    <name type="scientific">Sphaerobolus stellatus (strain SS14)</name>
    <dbReference type="NCBI Taxonomy" id="990650"/>
    <lineage>
        <taxon>Eukaryota</taxon>
        <taxon>Fungi</taxon>
        <taxon>Dikarya</taxon>
        <taxon>Basidiomycota</taxon>
        <taxon>Agaricomycotina</taxon>
        <taxon>Agaricomycetes</taxon>
        <taxon>Phallomycetidae</taxon>
        <taxon>Geastrales</taxon>
        <taxon>Sphaerobolaceae</taxon>
        <taxon>Sphaerobolus</taxon>
    </lineage>
</organism>
<dbReference type="EMBL" id="KN837423">
    <property type="protein sequence ID" value="KIJ25274.1"/>
    <property type="molecule type" value="Genomic_DNA"/>
</dbReference>
<keyword evidence="3" id="KW-0689">Ribosomal protein</keyword>
<comment type="similarity">
    <text evidence="2">Belongs to the mitochondrion-specific ribosomal protein mS33 family.</text>
</comment>
<evidence type="ECO:0000256" key="2">
    <source>
        <dbReference type="ARBA" id="ARBA00008970"/>
    </source>
</evidence>
<dbReference type="Pfam" id="PF08293">
    <property type="entry name" value="MRP-S33"/>
    <property type="match status" value="1"/>
</dbReference>
<feature type="compositionally biased region" description="Basic residues" evidence="7">
    <location>
        <begin position="84"/>
        <end position="94"/>
    </location>
</feature>
<keyword evidence="5" id="KW-0687">Ribonucleoprotein</keyword>
<name>A0A0C9TTS1_SPHS4</name>
<evidence type="ECO:0000313" key="8">
    <source>
        <dbReference type="EMBL" id="KIJ25274.1"/>
    </source>
</evidence>
<dbReference type="OrthoDB" id="2257454at2759"/>
<gene>
    <name evidence="8" type="ORF">M422DRAFT_38857</name>
</gene>
<reference evidence="8 9" key="1">
    <citation type="submission" date="2014-06" db="EMBL/GenBank/DDBJ databases">
        <title>Evolutionary Origins and Diversification of the Mycorrhizal Mutualists.</title>
        <authorList>
            <consortium name="DOE Joint Genome Institute"/>
            <consortium name="Mycorrhizal Genomics Consortium"/>
            <person name="Kohler A."/>
            <person name="Kuo A."/>
            <person name="Nagy L.G."/>
            <person name="Floudas D."/>
            <person name="Copeland A."/>
            <person name="Barry K.W."/>
            <person name="Cichocki N."/>
            <person name="Veneault-Fourrey C."/>
            <person name="LaButti K."/>
            <person name="Lindquist E.A."/>
            <person name="Lipzen A."/>
            <person name="Lundell T."/>
            <person name="Morin E."/>
            <person name="Murat C."/>
            <person name="Riley R."/>
            <person name="Ohm R."/>
            <person name="Sun H."/>
            <person name="Tunlid A."/>
            <person name="Henrissat B."/>
            <person name="Grigoriev I.V."/>
            <person name="Hibbett D.S."/>
            <person name="Martin F."/>
        </authorList>
    </citation>
    <scope>NUCLEOTIDE SEQUENCE [LARGE SCALE GENOMIC DNA]</scope>
    <source>
        <strain evidence="8 9">SS14</strain>
    </source>
</reference>
<dbReference type="GO" id="GO:1990904">
    <property type="term" value="C:ribonucleoprotein complex"/>
    <property type="evidence" value="ECO:0007669"/>
    <property type="project" value="UniProtKB-KW"/>
</dbReference>
<dbReference type="InterPro" id="IPR013219">
    <property type="entry name" value="Ribosomal_mS33"/>
</dbReference>
<dbReference type="Proteomes" id="UP000054279">
    <property type="component" value="Unassembled WGS sequence"/>
</dbReference>
<dbReference type="AlphaFoldDB" id="A0A0C9TTS1"/>
<accession>A0A0C9TTS1</accession>
<evidence type="ECO:0000256" key="1">
    <source>
        <dbReference type="ARBA" id="ARBA00004173"/>
    </source>
</evidence>
<evidence type="ECO:0000256" key="6">
    <source>
        <dbReference type="ARBA" id="ARBA00035132"/>
    </source>
</evidence>
<evidence type="ECO:0000313" key="9">
    <source>
        <dbReference type="Proteomes" id="UP000054279"/>
    </source>
</evidence>
<evidence type="ECO:0000256" key="4">
    <source>
        <dbReference type="ARBA" id="ARBA00023128"/>
    </source>
</evidence>
<dbReference type="PANTHER" id="PTHR13362:SF2">
    <property type="entry name" value="SMALL RIBOSOMAL SUBUNIT PROTEIN MS33"/>
    <property type="match status" value="1"/>
</dbReference>
<protein>
    <recommendedName>
        <fullName evidence="6">Small ribosomal subunit protein mS33</fullName>
    </recommendedName>
</protein>
<comment type="subcellular location">
    <subcellularLocation>
        <location evidence="1">Mitochondrion</location>
    </subcellularLocation>
</comment>
<evidence type="ECO:0000256" key="5">
    <source>
        <dbReference type="ARBA" id="ARBA00023274"/>
    </source>
</evidence>
<keyword evidence="9" id="KW-1185">Reference proteome</keyword>
<proteinExistence type="inferred from homology"/>
<dbReference type="GO" id="GO:0005840">
    <property type="term" value="C:ribosome"/>
    <property type="evidence" value="ECO:0007669"/>
    <property type="project" value="UniProtKB-KW"/>
</dbReference>
<keyword evidence="4" id="KW-0496">Mitochondrion</keyword>
<evidence type="ECO:0000256" key="7">
    <source>
        <dbReference type="SAM" id="MobiDB-lite"/>
    </source>
</evidence>
<feature type="region of interest" description="Disordered" evidence="7">
    <location>
        <begin position="83"/>
        <end position="106"/>
    </location>
</feature>